<protein>
    <submittedName>
        <fullName evidence="2">Protein sly1</fullName>
    </submittedName>
</protein>
<evidence type="ECO:0000256" key="1">
    <source>
        <dbReference type="ARBA" id="ARBA00009884"/>
    </source>
</evidence>
<dbReference type="Gene3D" id="3.40.50.2060">
    <property type="match status" value="1"/>
</dbReference>
<dbReference type="EMBL" id="LN871599">
    <property type="protein sequence ID" value="CCF75726.1"/>
    <property type="molecule type" value="Genomic_DNA"/>
</dbReference>
<dbReference type="InterPro" id="IPR001619">
    <property type="entry name" value="Sec1-like"/>
</dbReference>
<dbReference type="PANTHER" id="PTHR11679">
    <property type="entry name" value="VESICLE PROTEIN SORTING-ASSOCIATED"/>
    <property type="match status" value="1"/>
</dbReference>
<dbReference type="KEGG" id="bmic:BmR1_04g07690"/>
<comment type="similarity">
    <text evidence="1">Belongs to the STXBP/unc-18/SEC1 family.</text>
</comment>
<dbReference type="AlphaFoldDB" id="I7ISL8"/>
<reference evidence="2 3" key="2">
    <citation type="journal article" date="2013" name="PLoS ONE">
        <title>Whole genome mapping and re-organization of the nuclear and mitochondrial genomes of Babesia microti isolates.</title>
        <authorList>
            <person name="Cornillot E."/>
            <person name="Dassouli A."/>
            <person name="Garg A."/>
            <person name="Pachikara N."/>
            <person name="Randazzo S."/>
            <person name="Depoix D."/>
            <person name="Carcy B."/>
            <person name="Delbecq S."/>
            <person name="Frutos R."/>
            <person name="Silva J.C."/>
            <person name="Sutton R."/>
            <person name="Krause P.J."/>
            <person name="Mamoun C.B."/>
        </authorList>
    </citation>
    <scope>NUCLEOTIDE SEQUENCE [LARGE SCALE GENOMIC DNA]</scope>
    <source>
        <strain evidence="2 3">RI</strain>
    </source>
</reference>
<dbReference type="GeneID" id="24426178"/>
<dbReference type="InterPro" id="IPR043154">
    <property type="entry name" value="Sec-1-like_dom1"/>
</dbReference>
<sequence>MYKSGKHNLLQLQKASILEMLRASSGNVWKVLIYDSQGKDIIAPLFKVGDLRQQGITLNLPLEDARGKIPGIEAIYLLGDDKQSLERFLKDAEEKLYSKLHLNFCSYILDDSLKELARLSLERNCVSSISTITDRYLHFVTISPTTFSLNIGDGFRTYYGNTSEGVSNLLDLKVVDRLMSVMMTLGTIPFVLVPSSNTPAKSIGIKLAECFSRLIQSKANKNYSASGNMMSTLNGNNRSTLIILDRSVDLTSMIIHSWIYEPLIHDIFGIQLNKVVIQKDTFELGSDDFFFSMSRSLPLPKVATKIAEFLDDYNSKVGNITKENTDVTLSLASAIKALPEITQQKRILDMHTKIATALVDHVKNTELDKVYEFEYDVFGFSDKQAIAGLEKLLDNEKIGVLDKYRAFLCFVFAKPHIRGWQLDTFLFKLKALGHTTNALETIENLEKAKEYIESLSKRRQISIHNQSDTSTTDGPQGAGTQRHLSAISSKLFDTGVTLLQGAKNLLKRKDHSVVVNLVEHILQGSKNEGFQEKFTIIDPRDMESNAKVHPCKLVTVFVLGGGNFTESISLAELAQKTGHHLIYGSTFMDRPEQFIQQLEPL</sequence>
<dbReference type="Gene3D" id="3.90.830.10">
    <property type="entry name" value="Syntaxin Binding Protein 1, Chain A, domain 2"/>
    <property type="match status" value="1"/>
</dbReference>
<evidence type="ECO:0000313" key="3">
    <source>
        <dbReference type="Proteomes" id="UP000002899"/>
    </source>
</evidence>
<dbReference type="Gene3D" id="1.25.40.60">
    <property type="match status" value="1"/>
</dbReference>
<keyword evidence="3" id="KW-1185">Reference proteome</keyword>
<evidence type="ECO:0000313" key="2">
    <source>
        <dbReference type="EMBL" id="CCF75726.1"/>
    </source>
</evidence>
<dbReference type="InterPro" id="IPR036045">
    <property type="entry name" value="Sec1-like_sf"/>
</dbReference>
<dbReference type="Gene3D" id="3.40.50.1910">
    <property type="match status" value="1"/>
</dbReference>
<reference evidence="2 3" key="3">
    <citation type="journal article" date="2016" name="Sci. Rep.">
        <title>Genome-wide diversity and gene expression profiling of Babesia microti isolates identify polymorphic genes that mediate host-pathogen interactions.</title>
        <authorList>
            <person name="Silva J.C."/>
            <person name="Cornillot E."/>
            <person name="McCracken C."/>
            <person name="Usmani-Brown S."/>
            <person name="Dwivedi A."/>
            <person name="Ifeonu O.O."/>
            <person name="Crabtree J."/>
            <person name="Gotia H.T."/>
            <person name="Virji A.Z."/>
            <person name="Reynes C."/>
            <person name="Colinge J."/>
            <person name="Kumar V."/>
            <person name="Lawres L."/>
            <person name="Pazzi J.E."/>
            <person name="Pablo J.V."/>
            <person name="Hung C."/>
            <person name="Brancato J."/>
            <person name="Kumari P."/>
            <person name="Orvis J."/>
            <person name="Tretina K."/>
            <person name="Chibucos M."/>
            <person name="Ott S."/>
            <person name="Sadzewicz L."/>
            <person name="Sengamalay N."/>
            <person name="Shetty A.C."/>
            <person name="Su Q."/>
            <person name="Tallon L."/>
            <person name="Fraser C.M."/>
            <person name="Frutos R."/>
            <person name="Molina D.M."/>
            <person name="Krause P.J."/>
            <person name="Ben Mamoun C."/>
        </authorList>
    </citation>
    <scope>NUCLEOTIDE SEQUENCE [LARGE SCALE GENOMIC DNA]</scope>
    <source>
        <strain evidence="2 3">RI</strain>
    </source>
</reference>
<dbReference type="SUPFAM" id="SSF56815">
    <property type="entry name" value="Sec1/munc18-like (SM) proteins"/>
    <property type="match status" value="1"/>
</dbReference>
<dbReference type="RefSeq" id="XP_012650134.1">
    <property type="nucleotide sequence ID" value="XM_012794680.1"/>
</dbReference>
<proteinExistence type="inferred from homology"/>
<name>I7ISL8_BABMR</name>
<organism evidence="2 3">
    <name type="scientific">Babesia microti (strain RI)</name>
    <dbReference type="NCBI Taxonomy" id="1133968"/>
    <lineage>
        <taxon>Eukaryota</taxon>
        <taxon>Sar</taxon>
        <taxon>Alveolata</taxon>
        <taxon>Apicomplexa</taxon>
        <taxon>Aconoidasida</taxon>
        <taxon>Piroplasmida</taxon>
        <taxon>Babesiidae</taxon>
        <taxon>Babesia</taxon>
    </lineage>
</organism>
<dbReference type="GO" id="GO:0016192">
    <property type="term" value="P:vesicle-mediated transport"/>
    <property type="evidence" value="ECO:0007669"/>
    <property type="project" value="InterPro"/>
</dbReference>
<accession>I7ISL8</accession>
<dbReference type="Proteomes" id="UP000002899">
    <property type="component" value="Chromosome IV"/>
</dbReference>
<dbReference type="InterPro" id="IPR027482">
    <property type="entry name" value="Sec1-like_dom2"/>
</dbReference>
<dbReference type="VEuPathDB" id="PiroplasmaDB:BmR1_04g07690"/>
<dbReference type="OrthoDB" id="10251230at2759"/>
<dbReference type="Pfam" id="PF00995">
    <property type="entry name" value="Sec1"/>
    <property type="match status" value="1"/>
</dbReference>
<dbReference type="PIRSF" id="PIRSF005715">
    <property type="entry name" value="VPS45_Sec1"/>
    <property type="match status" value="1"/>
</dbReference>
<reference evidence="2 3" key="1">
    <citation type="journal article" date="2012" name="Nucleic Acids Res.">
        <title>Sequencing of the smallest Apicomplexan genome from the human pathogen Babesia microti.</title>
        <authorList>
            <person name="Cornillot E."/>
            <person name="Hadj-Kaddour K."/>
            <person name="Dassouli A."/>
            <person name="Noel B."/>
            <person name="Ranwez V."/>
            <person name="Vacherie B."/>
            <person name="Augagneur Y."/>
            <person name="Bres V."/>
            <person name="Duclos A."/>
            <person name="Randazzo S."/>
            <person name="Carcy B."/>
            <person name="Debierre-Grockiego F."/>
            <person name="Delbecq S."/>
            <person name="Moubri-Menage K."/>
            <person name="Shams-Eldin H."/>
            <person name="Usmani-Brown S."/>
            <person name="Bringaud F."/>
            <person name="Wincker P."/>
            <person name="Vivares C.P."/>
            <person name="Schwarz R.T."/>
            <person name="Schetters T.P."/>
            <person name="Krause P.J."/>
            <person name="Gorenflot A."/>
            <person name="Berry V."/>
            <person name="Barbe V."/>
            <person name="Ben Mamoun C."/>
        </authorList>
    </citation>
    <scope>NUCLEOTIDE SEQUENCE [LARGE SCALE GENOMIC DNA]</scope>
    <source>
        <strain evidence="2 3">RI</strain>
    </source>
</reference>
<dbReference type="InterPro" id="IPR043127">
    <property type="entry name" value="Sec-1-like_dom3a"/>
</dbReference>
<gene>
    <name evidence="2" type="ORF">BmR1_04g07690</name>
</gene>